<comment type="caution">
    <text evidence="2">The sequence shown here is derived from an EMBL/GenBank/DDBJ whole genome shotgun (WGS) entry which is preliminary data.</text>
</comment>
<dbReference type="Pfam" id="PF18803">
    <property type="entry name" value="CxC2"/>
    <property type="match status" value="1"/>
</dbReference>
<feature type="non-terminal residue" evidence="2">
    <location>
        <position position="1"/>
    </location>
</feature>
<accession>A0AAD7A9J0</accession>
<protein>
    <recommendedName>
        <fullName evidence="1">CxC2-like cysteine cluster KDZ transposase-associated domain-containing protein</fullName>
    </recommendedName>
</protein>
<keyword evidence="3" id="KW-1185">Reference proteome</keyword>
<evidence type="ECO:0000259" key="1">
    <source>
        <dbReference type="Pfam" id="PF18803"/>
    </source>
</evidence>
<evidence type="ECO:0000313" key="2">
    <source>
        <dbReference type="EMBL" id="KAJ7352562.1"/>
    </source>
</evidence>
<sequence>YLAESLHLDGCGDYQQHSNCRVCSKGKADHHCRNCLTGGGLLCCTCIVVAYGSIRFHVIEMWTGTTFERQTLKQLGLQIQLGHWHNLHRVCPVPTLATNDDFVIVDIHRVLEVGLDYCGCGQGGHLTVQLLRAQLWPATTTSPKTAATFAVLHQYYLLSFESKCSALKFYQSLAWQTDNPGLKKWWKLNEDCYHEFLRMTREWCHIRMLKRAGHDPEGITNTKPRECALLCPACPQPRKNIRPNWENVHRDQQFLDAVFLAIDVNFHLICKDVSTEERDPGLGKGYVFYEDMSHVRRNWNQKQDVLQRSHCVTHDTVNKLDREAWGTASLGIGAVDCVYHSMKRPLVVGDLQLGER</sequence>
<reference evidence="2" key="1">
    <citation type="submission" date="2023-03" db="EMBL/GenBank/DDBJ databases">
        <title>Massive genome expansion in bonnet fungi (Mycena s.s.) driven by repeated elements and novel gene families across ecological guilds.</title>
        <authorList>
            <consortium name="Lawrence Berkeley National Laboratory"/>
            <person name="Harder C.B."/>
            <person name="Miyauchi S."/>
            <person name="Viragh M."/>
            <person name="Kuo A."/>
            <person name="Thoen E."/>
            <person name="Andreopoulos B."/>
            <person name="Lu D."/>
            <person name="Skrede I."/>
            <person name="Drula E."/>
            <person name="Henrissat B."/>
            <person name="Morin E."/>
            <person name="Kohler A."/>
            <person name="Barry K."/>
            <person name="LaButti K."/>
            <person name="Morin E."/>
            <person name="Salamov A."/>
            <person name="Lipzen A."/>
            <person name="Mereny Z."/>
            <person name="Hegedus B."/>
            <person name="Baldrian P."/>
            <person name="Stursova M."/>
            <person name="Weitz H."/>
            <person name="Taylor A."/>
            <person name="Grigoriev I.V."/>
            <person name="Nagy L.G."/>
            <person name="Martin F."/>
            <person name="Kauserud H."/>
        </authorList>
    </citation>
    <scope>NUCLEOTIDE SEQUENCE</scope>
    <source>
        <strain evidence="2">CBHHK002</strain>
    </source>
</reference>
<gene>
    <name evidence="2" type="ORF">DFH08DRAFT_693775</name>
</gene>
<proteinExistence type="predicted"/>
<dbReference type="InterPro" id="IPR041457">
    <property type="entry name" value="CxC2_KDZ-assoc"/>
</dbReference>
<dbReference type="EMBL" id="JARIHO010000012">
    <property type="protein sequence ID" value="KAJ7352562.1"/>
    <property type="molecule type" value="Genomic_DNA"/>
</dbReference>
<name>A0AAD7A9J0_9AGAR</name>
<dbReference type="Proteomes" id="UP001218218">
    <property type="component" value="Unassembled WGS sequence"/>
</dbReference>
<organism evidence="2 3">
    <name type="scientific">Mycena albidolilacea</name>
    <dbReference type="NCBI Taxonomy" id="1033008"/>
    <lineage>
        <taxon>Eukaryota</taxon>
        <taxon>Fungi</taxon>
        <taxon>Dikarya</taxon>
        <taxon>Basidiomycota</taxon>
        <taxon>Agaricomycotina</taxon>
        <taxon>Agaricomycetes</taxon>
        <taxon>Agaricomycetidae</taxon>
        <taxon>Agaricales</taxon>
        <taxon>Marasmiineae</taxon>
        <taxon>Mycenaceae</taxon>
        <taxon>Mycena</taxon>
    </lineage>
</organism>
<evidence type="ECO:0000313" key="3">
    <source>
        <dbReference type="Proteomes" id="UP001218218"/>
    </source>
</evidence>
<dbReference type="AlphaFoldDB" id="A0AAD7A9J0"/>
<feature type="domain" description="CxC2-like cysteine cluster KDZ transposase-associated" evidence="1">
    <location>
        <begin position="72"/>
        <end position="180"/>
    </location>
</feature>